<evidence type="ECO:0000313" key="6">
    <source>
        <dbReference type="Proteomes" id="UP000318431"/>
    </source>
</evidence>
<dbReference type="Gene3D" id="3.30.565.10">
    <property type="entry name" value="Histidine kinase-like ATPase, C-terminal domain"/>
    <property type="match status" value="1"/>
</dbReference>
<dbReference type="Gene3D" id="1.10.287.130">
    <property type="match status" value="1"/>
</dbReference>
<protein>
    <recommendedName>
        <fullName evidence="2">histidine kinase</fullName>
        <ecNumber evidence="2">2.7.13.3</ecNumber>
    </recommendedName>
</protein>
<dbReference type="InterPro" id="IPR003594">
    <property type="entry name" value="HATPase_dom"/>
</dbReference>
<dbReference type="CDD" id="cd00130">
    <property type="entry name" value="PAS"/>
    <property type="match status" value="1"/>
</dbReference>
<dbReference type="Pfam" id="PF08448">
    <property type="entry name" value="PAS_4"/>
    <property type="match status" value="2"/>
</dbReference>
<dbReference type="Pfam" id="PF00512">
    <property type="entry name" value="HisKA"/>
    <property type="match status" value="1"/>
</dbReference>
<evidence type="ECO:0000259" key="4">
    <source>
        <dbReference type="PROSITE" id="PS50109"/>
    </source>
</evidence>
<sequence length="537" mass="57469">MQLHDSTYQALFDASPNPYLVLDRDLRIAGANRAFLALMARELADIAGQRIWDAFPADPETVRLATASIERVIRTGKADTMALQRVDLPVGQEGEGSRTRYWSVSHSPVPGAGGAVQFVLLHAVDVTAMGRLRGDAREPVDTTAALAPEQTGLFSHARHVHETNQTLLADLDRLQTWVQQAPGFIAVLRGPDHVYELVNDAAAKVTGPRDYIGKSVRESVPEAEAQGLVALLDQVYRSGEPAVVYGRELQFRRGPGGALENCFVNFIYQPIFGADGAVEGIFVEGTEVTEQYLAQREVEATLRQEARNKDAFLAMLAHELRNPLAPIATVAELLSLGQIDAARVSKASAVLTRQARQLTELVDDLLDVSRMTRGLVDLVMQPTDMLAVTHEALAQRRPVLDLRDQTVALLLAEGPAMVLGDAKRLVQVVANLLNNAATSSPDGSQVTITLGIDAGKVVVSVSDNGVGMTPAVQATAFGLVPQAECSPERTQGALGIGLALARHIVELHDGSISAQSAGPGRGSTFTVVLPHLEDAAL</sequence>
<dbReference type="InterPro" id="IPR004358">
    <property type="entry name" value="Sig_transdc_His_kin-like_C"/>
</dbReference>
<comment type="caution">
    <text evidence="5">The sequence shown here is derived from an EMBL/GenBank/DDBJ whole genome shotgun (WGS) entry which is preliminary data.</text>
</comment>
<dbReference type="Gene3D" id="3.30.450.20">
    <property type="entry name" value="PAS domain"/>
    <property type="match status" value="2"/>
</dbReference>
<dbReference type="InterPro" id="IPR036890">
    <property type="entry name" value="HATPase_C_sf"/>
</dbReference>
<dbReference type="PROSITE" id="PS50109">
    <property type="entry name" value="HIS_KIN"/>
    <property type="match status" value="1"/>
</dbReference>
<reference evidence="5 6" key="1">
    <citation type="journal article" date="2015" name="Stand. Genomic Sci.">
        <title>Genomic Encyclopedia of Bacterial and Archaeal Type Strains, Phase III: the genomes of soil and plant-associated and newly described type strains.</title>
        <authorList>
            <person name="Whitman W.B."/>
            <person name="Woyke T."/>
            <person name="Klenk H.P."/>
            <person name="Zhou Y."/>
            <person name="Lilburn T.G."/>
            <person name="Beck B.J."/>
            <person name="De Vos P."/>
            <person name="Vandamme P."/>
            <person name="Eisen J.A."/>
            <person name="Garrity G."/>
            <person name="Hugenholtz P."/>
            <person name="Kyrpides N.C."/>
        </authorList>
    </citation>
    <scope>NUCLEOTIDE SEQUENCE [LARGE SCALE GENOMIC DNA]</scope>
    <source>
        <strain evidence="5 6">CGMCC 1.10822</strain>
    </source>
</reference>
<accession>A0A562RJQ0</accession>
<dbReference type="AlphaFoldDB" id="A0A562RJQ0"/>
<dbReference type="SUPFAM" id="SSF47384">
    <property type="entry name" value="Homodimeric domain of signal transducing histidine kinase"/>
    <property type="match status" value="1"/>
</dbReference>
<dbReference type="RefSeq" id="WP_158643048.1">
    <property type="nucleotide sequence ID" value="NZ_VLLB01000001.1"/>
</dbReference>
<dbReference type="SMART" id="SM00388">
    <property type="entry name" value="HisKA"/>
    <property type="match status" value="1"/>
</dbReference>
<gene>
    <name evidence="5" type="ORF">IP91_00307</name>
</gene>
<dbReference type="SUPFAM" id="SSF55874">
    <property type="entry name" value="ATPase domain of HSP90 chaperone/DNA topoisomerase II/histidine kinase"/>
    <property type="match status" value="1"/>
</dbReference>
<dbReference type="OrthoDB" id="9808408at2"/>
<evidence type="ECO:0000256" key="2">
    <source>
        <dbReference type="ARBA" id="ARBA00012438"/>
    </source>
</evidence>
<evidence type="ECO:0000256" key="3">
    <source>
        <dbReference type="ARBA" id="ARBA00022553"/>
    </source>
</evidence>
<proteinExistence type="predicted"/>
<dbReference type="SMART" id="SM00387">
    <property type="entry name" value="HATPase_c"/>
    <property type="match status" value="1"/>
</dbReference>
<dbReference type="Pfam" id="PF02518">
    <property type="entry name" value="HATPase_c"/>
    <property type="match status" value="1"/>
</dbReference>
<feature type="domain" description="Histidine kinase" evidence="4">
    <location>
        <begin position="315"/>
        <end position="533"/>
    </location>
</feature>
<comment type="catalytic activity">
    <reaction evidence="1">
        <text>ATP + protein L-histidine = ADP + protein N-phospho-L-histidine.</text>
        <dbReference type="EC" id="2.7.13.3"/>
    </reaction>
</comment>
<dbReference type="SUPFAM" id="SSF55785">
    <property type="entry name" value="PYP-like sensor domain (PAS domain)"/>
    <property type="match status" value="2"/>
</dbReference>
<dbReference type="GO" id="GO:0000155">
    <property type="term" value="F:phosphorelay sensor kinase activity"/>
    <property type="evidence" value="ECO:0007669"/>
    <property type="project" value="InterPro"/>
</dbReference>
<dbReference type="SMART" id="SM00091">
    <property type="entry name" value="PAS"/>
    <property type="match status" value="2"/>
</dbReference>
<dbReference type="InterPro" id="IPR003661">
    <property type="entry name" value="HisK_dim/P_dom"/>
</dbReference>
<dbReference type="PANTHER" id="PTHR43547">
    <property type="entry name" value="TWO-COMPONENT HISTIDINE KINASE"/>
    <property type="match status" value="1"/>
</dbReference>
<dbReference type="EMBL" id="VLLB01000001">
    <property type="protein sequence ID" value="TWI69241.1"/>
    <property type="molecule type" value="Genomic_DNA"/>
</dbReference>
<dbReference type="InterPro" id="IPR013656">
    <property type="entry name" value="PAS_4"/>
</dbReference>
<organism evidence="5 6">
    <name type="scientific">Pseudoduganella lurida</name>
    <dbReference type="NCBI Taxonomy" id="1036180"/>
    <lineage>
        <taxon>Bacteria</taxon>
        <taxon>Pseudomonadati</taxon>
        <taxon>Pseudomonadota</taxon>
        <taxon>Betaproteobacteria</taxon>
        <taxon>Burkholderiales</taxon>
        <taxon>Oxalobacteraceae</taxon>
        <taxon>Telluria group</taxon>
        <taxon>Pseudoduganella</taxon>
    </lineage>
</organism>
<evidence type="ECO:0000313" key="5">
    <source>
        <dbReference type="EMBL" id="TWI69241.1"/>
    </source>
</evidence>
<dbReference type="InterPro" id="IPR000014">
    <property type="entry name" value="PAS"/>
</dbReference>
<dbReference type="InterPro" id="IPR005467">
    <property type="entry name" value="His_kinase_dom"/>
</dbReference>
<evidence type="ECO:0000256" key="1">
    <source>
        <dbReference type="ARBA" id="ARBA00000085"/>
    </source>
</evidence>
<dbReference type="PRINTS" id="PR00344">
    <property type="entry name" value="BCTRLSENSOR"/>
</dbReference>
<keyword evidence="6" id="KW-1185">Reference proteome</keyword>
<dbReference type="InterPro" id="IPR036097">
    <property type="entry name" value="HisK_dim/P_sf"/>
</dbReference>
<dbReference type="EC" id="2.7.13.3" evidence="2"/>
<dbReference type="InterPro" id="IPR035965">
    <property type="entry name" value="PAS-like_dom_sf"/>
</dbReference>
<name>A0A562RJQ0_9BURK</name>
<dbReference type="CDD" id="cd00082">
    <property type="entry name" value="HisKA"/>
    <property type="match status" value="1"/>
</dbReference>
<dbReference type="PANTHER" id="PTHR43547:SF2">
    <property type="entry name" value="HYBRID SIGNAL TRANSDUCTION HISTIDINE KINASE C"/>
    <property type="match status" value="1"/>
</dbReference>
<dbReference type="Proteomes" id="UP000318431">
    <property type="component" value="Unassembled WGS sequence"/>
</dbReference>
<keyword evidence="3" id="KW-0597">Phosphoprotein</keyword>